<dbReference type="Proteomes" id="UP000653305">
    <property type="component" value="Unassembled WGS sequence"/>
</dbReference>
<dbReference type="EMBL" id="BMAC01000197">
    <property type="protein sequence ID" value="GFP89647.1"/>
    <property type="molecule type" value="Genomic_DNA"/>
</dbReference>
<dbReference type="PANTHER" id="PTHR34145:SF28">
    <property type="entry name" value="F-BOX DOMAIN-CONTAINING PROTEIN"/>
    <property type="match status" value="1"/>
</dbReference>
<accession>A0A830BPR9</accession>
<protein>
    <submittedName>
        <fullName evidence="2">F-box/LRR-repeat protein at3g58900</fullName>
    </submittedName>
</protein>
<dbReference type="Gene3D" id="3.80.10.10">
    <property type="entry name" value="Ribonuclease Inhibitor"/>
    <property type="match status" value="1"/>
</dbReference>
<name>A0A830BPR9_9LAMI</name>
<sequence length="382" mass="43222">MDLISKLPDSVLISMISRIKTEEAVRTSILSKWWTNLYKFVPTISFICFNFVDRDTYCDLDLDVDHTKAFIDVCRFLELHSGPIRCFSSICCLTKSSSQALERCIHILGESGIEKLCIYFSCRAQLKPDVNFFCHLLSQMPSLKEVDLGRSSISMSSINMFSCLKLLRLDMSFRHEFNLLSLIPLLHSCPLLQEFQLAASAAPLKYNVPEVESSAIVPHSHLKKVDMSGFGGSKNEIDFALYILQSAVLLEEMFISLLVSKYTGFGGCERWICWIQIFKPSAARAWCSSLQIPTGWRMDPGPTWSQETDKEIQEQLKNQAVSRTAEVIVQFSLIVANLMCLSNENDDMEFDGFGKLPSPTDVVEELIRRAPISHGIGQLRIF</sequence>
<dbReference type="PANTHER" id="PTHR34145">
    <property type="entry name" value="OS02G0105600 PROTEIN"/>
    <property type="match status" value="1"/>
</dbReference>
<evidence type="ECO:0000313" key="3">
    <source>
        <dbReference type="Proteomes" id="UP000653305"/>
    </source>
</evidence>
<proteinExistence type="predicted"/>
<dbReference type="OrthoDB" id="586691at2759"/>
<dbReference type="InterPro" id="IPR055357">
    <property type="entry name" value="LRR_At1g61320_AtMIF1"/>
</dbReference>
<dbReference type="Pfam" id="PF23622">
    <property type="entry name" value="LRR_At1g61320_AtMIF1"/>
    <property type="match status" value="1"/>
</dbReference>
<dbReference type="InterPro" id="IPR053772">
    <property type="entry name" value="At1g61320/At1g61330-like"/>
</dbReference>
<feature type="domain" description="At1g61320/AtMIF1 LRR" evidence="1">
    <location>
        <begin position="136"/>
        <end position="256"/>
    </location>
</feature>
<gene>
    <name evidence="2" type="ORF">PHJA_001108500</name>
</gene>
<comment type="caution">
    <text evidence="2">The sequence shown here is derived from an EMBL/GenBank/DDBJ whole genome shotgun (WGS) entry which is preliminary data.</text>
</comment>
<dbReference type="InterPro" id="IPR036047">
    <property type="entry name" value="F-box-like_dom_sf"/>
</dbReference>
<evidence type="ECO:0000259" key="1">
    <source>
        <dbReference type="Pfam" id="PF23622"/>
    </source>
</evidence>
<dbReference type="AlphaFoldDB" id="A0A830BPR9"/>
<dbReference type="SUPFAM" id="SSF81383">
    <property type="entry name" value="F-box domain"/>
    <property type="match status" value="1"/>
</dbReference>
<keyword evidence="3" id="KW-1185">Reference proteome</keyword>
<organism evidence="2 3">
    <name type="scientific">Phtheirospermum japonicum</name>
    <dbReference type="NCBI Taxonomy" id="374723"/>
    <lineage>
        <taxon>Eukaryota</taxon>
        <taxon>Viridiplantae</taxon>
        <taxon>Streptophyta</taxon>
        <taxon>Embryophyta</taxon>
        <taxon>Tracheophyta</taxon>
        <taxon>Spermatophyta</taxon>
        <taxon>Magnoliopsida</taxon>
        <taxon>eudicotyledons</taxon>
        <taxon>Gunneridae</taxon>
        <taxon>Pentapetalae</taxon>
        <taxon>asterids</taxon>
        <taxon>lamiids</taxon>
        <taxon>Lamiales</taxon>
        <taxon>Orobanchaceae</taxon>
        <taxon>Orobanchaceae incertae sedis</taxon>
        <taxon>Phtheirospermum</taxon>
    </lineage>
</organism>
<dbReference type="InterPro" id="IPR032675">
    <property type="entry name" value="LRR_dom_sf"/>
</dbReference>
<evidence type="ECO:0000313" key="2">
    <source>
        <dbReference type="EMBL" id="GFP89647.1"/>
    </source>
</evidence>
<dbReference type="SUPFAM" id="SSF52047">
    <property type="entry name" value="RNI-like"/>
    <property type="match status" value="1"/>
</dbReference>
<reference evidence="2" key="1">
    <citation type="submission" date="2020-07" db="EMBL/GenBank/DDBJ databases">
        <title>Ethylene signaling mediates host invasion by parasitic plants.</title>
        <authorList>
            <person name="Yoshida S."/>
        </authorList>
    </citation>
    <scope>NUCLEOTIDE SEQUENCE</scope>
    <source>
        <strain evidence="2">Okayama</strain>
    </source>
</reference>